<protein>
    <submittedName>
        <fullName evidence="1">Uncharacterized protein</fullName>
    </submittedName>
</protein>
<keyword evidence="2" id="KW-1185">Reference proteome</keyword>
<dbReference type="EMBL" id="JALPRK010000022">
    <property type="protein sequence ID" value="MCK8489289.1"/>
    <property type="molecule type" value="Genomic_DNA"/>
</dbReference>
<dbReference type="RefSeq" id="WP_248553328.1">
    <property type="nucleotide sequence ID" value="NZ_JALPRK010000022.1"/>
</dbReference>
<gene>
    <name evidence="1" type="ORF">M0651_19130</name>
</gene>
<organism evidence="1 2">
    <name type="scientific">Paenibacillus mellifer</name>
    <dbReference type="NCBI Taxonomy" id="2937794"/>
    <lineage>
        <taxon>Bacteria</taxon>
        <taxon>Bacillati</taxon>
        <taxon>Bacillota</taxon>
        <taxon>Bacilli</taxon>
        <taxon>Bacillales</taxon>
        <taxon>Paenibacillaceae</taxon>
        <taxon>Paenibacillus</taxon>
    </lineage>
</organism>
<evidence type="ECO:0000313" key="2">
    <source>
        <dbReference type="Proteomes" id="UP001139534"/>
    </source>
</evidence>
<evidence type="ECO:0000313" key="1">
    <source>
        <dbReference type="EMBL" id="MCK8489289.1"/>
    </source>
</evidence>
<proteinExistence type="predicted"/>
<name>A0A9X2BQN2_9BACL</name>
<reference evidence="1" key="1">
    <citation type="submission" date="2022-04" db="EMBL/GenBank/DDBJ databases">
        <authorList>
            <person name="Seo M.-J."/>
        </authorList>
    </citation>
    <scope>NUCLEOTIDE SEQUENCE</scope>
    <source>
        <strain evidence="1">MBLB2552</strain>
    </source>
</reference>
<sequence>MNSSKTMYQITLELRKDQLASRITPWRLLVETNRYYEIKSITGSVKRLYKEKLNTAIQETKHYSDGILAISAFCQEEQIEDIRSHLIEQLDAKINNYLKDLELNKKALCSKLAIKSYT</sequence>
<dbReference type="Proteomes" id="UP001139534">
    <property type="component" value="Unassembled WGS sequence"/>
</dbReference>
<accession>A0A9X2BQN2</accession>
<dbReference type="AlphaFoldDB" id="A0A9X2BQN2"/>
<comment type="caution">
    <text evidence="1">The sequence shown here is derived from an EMBL/GenBank/DDBJ whole genome shotgun (WGS) entry which is preliminary data.</text>
</comment>